<evidence type="ECO:0000256" key="1">
    <source>
        <dbReference type="ARBA" id="ARBA00022598"/>
    </source>
</evidence>
<dbReference type="InterPro" id="IPR020058">
    <property type="entry name" value="Glu/Gln-tRNA-synth_Ib_cat-dom"/>
</dbReference>
<dbReference type="InterPro" id="IPR022380">
    <property type="entry name" value="Glu-Q_tRNA(Asp)_Synthase"/>
</dbReference>
<dbReference type="SUPFAM" id="SSF52374">
    <property type="entry name" value="Nucleotidylyl transferase"/>
    <property type="match status" value="1"/>
</dbReference>
<dbReference type="InterPro" id="IPR049940">
    <property type="entry name" value="GluQ/Sye"/>
</dbReference>
<dbReference type="OrthoDB" id="9807503at2"/>
<feature type="binding site" evidence="7">
    <location>
        <position position="173"/>
    </location>
    <ligand>
        <name>L-glutamate</name>
        <dbReference type="ChEBI" id="CHEBI:29985"/>
    </ligand>
</feature>
<dbReference type="NCBIfam" id="NF004314">
    <property type="entry name" value="PRK05710.1-3"/>
    <property type="match status" value="1"/>
</dbReference>
<keyword evidence="8" id="KW-0648">Protein biosynthesis</keyword>
<accession>A0A545TCD8</accession>
<keyword evidence="5 7" id="KW-0067">ATP-binding</keyword>
<dbReference type="InterPro" id="IPR014729">
    <property type="entry name" value="Rossmann-like_a/b/a_fold"/>
</dbReference>
<comment type="function">
    <text evidence="7">Catalyzes the tRNA-independent activation of glutamate in presence of ATP and the subsequent transfer of glutamate onto a tRNA(Asp). Glutamate is transferred on the 2-amino-5-(4,5-dihydroxy-2-cyclopenten-1-yl) moiety of the queuosine in the wobble position of the QUC anticodon.</text>
</comment>
<sequence length="301" mass="34336">MTQKWVGRFAPTPSGPLHFGSLVAALGSYLIARQRQGQWLLRIEDIDPPREMPGAAQDILSTLEAFGFEWDGPVTYQSQRTAAYEQALDLLHSKSLVYQCDCSRKIVIERNDGVYDKYCRNRDLIDIGDSAIRIKFDPTFAKFNDEIFGHCEFNQQVFCQDFVVRRRDGLFAYQLAVVVDDIDFGINHIVRGADILDSTPRQNFLYHCFDKSAPSYFHLPLVTDESGHKYSKSKFFPAVEPAKACEWILKAYIHLGQKPPETDQIDKPDELLNWAVSNFELNKISKQPIAYPTDRGGEITT</sequence>
<keyword evidence="4 7" id="KW-0862">Zinc</keyword>
<reference evidence="10 11" key="1">
    <citation type="submission" date="2019-06" db="EMBL/GenBank/DDBJ databases">
        <title>Draft genome of Aliikangiella marina GYP-15.</title>
        <authorList>
            <person name="Wang G."/>
        </authorList>
    </citation>
    <scope>NUCLEOTIDE SEQUENCE [LARGE SCALE GENOMIC DNA]</scope>
    <source>
        <strain evidence="10 11">GYP-15</strain>
    </source>
</reference>
<dbReference type="PRINTS" id="PR00987">
    <property type="entry name" value="TRNASYNTHGLU"/>
</dbReference>
<comment type="caution">
    <text evidence="10">The sequence shown here is derived from an EMBL/GenBank/DDBJ whole genome shotgun (WGS) entry which is preliminary data.</text>
</comment>
<keyword evidence="6 7" id="KW-0030">Aminoacyl-tRNA synthetase</keyword>
<dbReference type="PANTHER" id="PTHR43311">
    <property type="entry name" value="GLUTAMATE--TRNA LIGASE"/>
    <property type="match status" value="1"/>
</dbReference>
<dbReference type="PANTHER" id="PTHR43311:SF1">
    <property type="entry name" value="GLUTAMYL-Q TRNA(ASP) SYNTHETASE"/>
    <property type="match status" value="1"/>
</dbReference>
<comment type="cofactor">
    <cofactor evidence="7">
        <name>Zn(2+)</name>
        <dbReference type="ChEBI" id="CHEBI:29105"/>
    </cofactor>
    <text evidence="7">Binds 1 zinc ion per subunit.</text>
</comment>
<evidence type="ECO:0000256" key="3">
    <source>
        <dbReference type="ARBA" id="ARBA00022741"/>
    </source>
</evidence>
<evidence type="ECO:0000256" key="2">
    <source>
        <dbReference type="ARBA" id="ARBA00022723"/>
    </source>
</evidence>
<feature type="binding site" evidence="7">
    <location>
        <begin position="8"/>
        <end position="12"/>
    </location>
    <ligand>
        <name>L-glutamate</name>
        <dbReference type="ChEBI" id="CHEBI:29985"/>
    </ligand>
</feature>
<dbReference type="RefSeq" id="WP_142941498.1">
    <property type="nucleotide sequence ID" value="NZ_VIKR01000002.1"/>
</dbReference>
<feature type="short sequence motif" description="'KMSKS' region" evidence="7">
    <location>
        <begin position="229"/>
        <end position="233"/>
    </location>
</feature>
<dbReference type="GO" id="GO:0006424">
    <property type="term" value="P:glutamyl-tRNA aminoacylation"/>
    <property type="evidence" value="ECO:0007669"/>
    <property type="project" value="InterPro"/>
</dbReference>
<evidence type="ECO:0000313" key="11">
    <source>
        <dbReference type="Proteomes" id="UP000317839"/>
    </source>
</evidence>
<name>A0A545TCD8_9GAMM</name>
<evidence type="ECO:0000256" key="6">
    <source>
        <dbReference type="ARBA" id="ARBA00023146"/>
    </source>
</evidence>
<feature type="binding site" evidence="7">
    <location>
        <position position="232"/>
    </location>
    <ligand>
        <name>ATP</name>
        <dbReference type="ChEBI" id="CHEBI:30616"/>
    </ligand>
</feature>
<evidence type="ECO:0000256" key="8">
    <source>
        <dbReference type="RuleBase" id="RU363037"/>
    </source>
</evidence>
<keyword evidence="2 7" id="KW-0479">Metal-binding</keyword>
<gene>
    <name evidence="7" type="primary">gluQ</name>
    <name evidence="10" type="ORF">FLL45_07930</name>
</gene>
<feature type="binding site" evidence="7">
    <location>
        <position position="102"/>
    </location>
    <ligand>
        <name>Zn(2+)</name>
        <dbReference type="ChEBI" id="CHEBI:29105"/>
    </ligand>
</feature>
<dbReference type="NCBIfam" id="TIGR03838">
    <property type="entry name" value="queuosine_YadB"/>
    <property type="match status" value="1"/>
</dbReference>
<comment type="similarity">
    <text evidence="7">Belongs to the class-I aminoacyl-tRNA synthetase family. GluQ subfamily.</text>
</comment>
<proteinExistence type="inferred from homology"/>
<evidence type="ECO:0000313" key="10">
    <source>
        <dbReference type="EMBL" id="TQV74880.1"/>
    </source>
</evidence>
<keyword evidence="1 7" id="KW-0436">Ligase</keyword>
<feature type="short sequence motif" description="'HIGH' region" evidence="7">
    <location>
        <begin position="11"/>
        <end position="21"/>
    </location>
</feature>
<dbReference type="GO" id="GO:0004818">
    <property type="term" value="F:glutamate-tRNA ligase activity"/>
    <property type="evidence" value="ECO:0007669"/>
    <property type="project" value="TreeGrafter"/>
</dbReference>
<evidence type="ECO:0000256" key="7">
    <source>
        <dbReference type="HAMAP-Rule" id="MF_01428"/>
    </source>
</evidence>
<dbReference type="InterPro" id="IPR000924">
    <property type="entry name" value="Glu/Gln-tRNA-synth"/>
</dbReference>
<dbReference type="GO" id="GO:0005524">
    <property type="term" value="F:ATP binding"/>
    <property type="evidence" value="ECO:0007669"/>
    <property type="project" value="UniProtKB-KW"/>
</dbReference>
<evidence type="ECO:0000256" key="5">
    <source>
        <dbReference type="ARBA" id="ARBA00022840"/>
    </source>
</evidence>
<dbReference type="HAMAP" id="MF_01428">
    <property type="entry name" value="Glu_Q_tRNA_synth"/>
    <property type="match status" value="1"/>
</dbReference>
<protein>
    <recommendedName>
        <fullName evidence="7">Glutamyl-Q tRNA(Asp) synthetase</fullName>
        <shortName evidence="7">Glu-Q-RSs</shortName>
        <ecNumber evidence="7">6.1.1.-</ecNumber>
    </recommendedName>
</protein>
<feature type="binding site" evidence="7">
    <location>
        <position position="191"/>
    </location>
    <ligand>
        <name>L-glutamate</name>
        <dbReference type="ChEBI" id="CHEBI:29985"/>
    </ligand>
</feature>
<organism evidence="10 11">
    <name type="scientific">Aliikangiella marina</name>
    <dbReference type="NCBI Taxonomy" id="1712262"/>
    <lineage>
        <taxon>Bacteria</taxon>
        <taxon>Pseudomonadati</taxon>
        <taxon>Pseudomonadota</taxon>
        <taxon>Gammaproteobacteria</taxon>
        <taxon>Oceanospirillales</taxon>
        <taxon>Pleioneaceae</taxon>
        <taxon>Aliikangiella</taxon>
    </lineage>
</organism>
<feature type="binding site" evidence="7">
    <location>
        <position position="44"/>
    </location>
    <ligand>
        <name>L-glutamate</name>
        <dbReference type="ChEBI" id="CHEBI:29985"/>
    </ligand>
</feature>
<dbReference type="GO" id="GO:0006400">
    <property type="term" value="P:tRNA modification"/>
    <property type="evidence" value="ECO:0007669"/>
    <property type="project" value="InterPro"/>
</dbReference>
<dbReference type="FunFam" id="3.40.50.620:FF:000093">
    <property type="entry name" value="Glutamyl-Q tRNA(Asp) synthetase"/>
    <property type="match status" value="1"/>
</dbReference>
<dbReference type="Gene3D" id="3.40.50.620">
    <property type="entry name" value="HUPs"/>
    <property type="match status" value="1"/>
</dbReference>
<evidence type="ECO:0000256" key="4">
    <source>
        <dbReference type="ARBA" id="ARBA00022833"/>
    </source>
</evidence>
<feature type="binding site" evidence="7">
    <location>
        <position position="115"/>
    </location>
    <ligand>
        <name>Zn(2+)</name>
        <dbReference type="ChEBI" id="CHEBI:29105"/>
    </ligand>
</feature>
<keyword evidence="11" id="KW-1185">Reference proteome</keyword>
<feature type="binding site" evidence="7">
    <location>
        <position position="119"/>
    </location>
    <ligand>
        <name>Zn(2+)</name>
        <dbReference type="ChEBI" id="CHEBI:29105"/>
    </ligand>
</feature>
<feature type="domain" description="Glutamyl/glutaminyl-tRNA synthetase class Ib catalytic" evidence="9">
    <location>
        <begin position="7"/>
        <end position="234"/>
    </location>
</feature>
<dbReference type="AlphaFoldDB" id="A0A545TCD8"/>
<dbReference type="EC" id="6.1.1.-" evidence="7"/>
<dbReference type="GO" id="GO:0005829">
    <property type="term" value="C:cytosol"/>
    <property type="evidence" value="ECO:0007669"/>
    <property type="project" value="TreeGrafter"/>
</dbReference>
<dbReference type="Pfam" id="PF00749">
    <property type="entry name" value="tRNA-synt_1c"/>
    <property type="match status" value="1"/>
</dbReference>
<dbReference type="GO" id="GO:0008270">
    <property type="term" value="F:zinc ion binding"/>
    <property type="evidence" value="ECO:0007669"/>
    <property type="project" value="UniProtKB-UniRule"/>
</dbReference>
<evidence type="ECO:0000259" key="9">
    <source>
        <dbReference type="Pfam" id="PF00749"/>
    </source>
</evidence>
<keyword evidence="3 7" id="KW-0547">Nucleotide-binding</keyword>
<dbReference type="Proteomes" id="UP000317839">
    <property type="component" value="Unassembled WGS sequence"/>
</dbReference>
<feature type="binding site" evidence="7">
    <location>
        <position position="100"/>
    </location>
    <ligand>
        <name>Zn(2+)</name>
        <dbReference type="ChEBI" id="CHEBI:29105"/>
    </ligand>
</feature>
<dbReference type="EMBL" id="VIKR01000002">
    <property type="protein sequence ID" value="TQV74880.1"/>
    <property type="molecule type" value="Genomic_DNA"/>
</dbReference>